<keyword evidence="3" id="KW-1185">Reference proteome</keyword>
<dbReference type="EMBL" id="JAGMWT010000018">
    <property type="protein sequence ID" value="KAH7113847.1"/>
    <property type="molecule type" value="Genomic_DNA"/>
</dbReference>
<accession>A0A9P9D7H8</accession>
<dbReference type="Proteomes" id="UP000700596">
    <property type="component" value="Unassembled WGS sequence"/>
</dbReference>
<sequence>MKYTTALTAAILSLLTTTTSALPQPNSLSSSSPTTLAPRALPDKNKNPYYYAAITTIYDFLTGSVDYDADHGELIYEVNPSTKDPTHPTSWKTTIVEFVFNEAWSENARCRFQLLVDGSSTSTTFRVEGQYRKFHLYTTDAEFLRDTPKWDEHEGPYNPIIRRGYIGTFQVPDRGGLATLVAGNQEFSCPKRDVNRRHSFALIPESQGSREVVMWDKVGAGAYVELAVAL</sequence>
<feature type="signal peptide" evidence="1">
    <location>
        <begin position="1"/>
        <end position="21"/>
    </location>
</feature>
<evidence type="ECO:0000313" key="3">
    <source>
        <dbReference type="Proteomes" id="UP000700596"/>
    </source>
</evidence>
<evidence type="ECO:0008006" key="4">
    <source>
        <dbReference type="Google" id="ProtNLM"/>
    </source>
</evidence>
<evidence type="ECO:0000313" key="2">
    <source>
        <dbReference type="EMBL" id="KAH7113847.1"/>
    </source>
</evidence>
<feature type="chain" id="PRO_5040398217" description="Ubiquitin 3 binding protein But2 C-terminal domain-containing protein" evidence="1">
    <location>
        <begin position="22"/>
        <end position="230"/>
    </location>
</feature>
<dbReference type="AlphaFoldDB" id="A0A9P9D7H8"/>
<keyword evidence="1" id="KW-0732">Signal</keyword>
<comment type="caution">
    <text evidence="2">The sequence shown here is derived from an EMBL/GenBank/DDBJ whole genome shotgun (WGS) entry which is preliminary data.</text>
</comment>
<evidence type="ECO:0000256" key="1">
    <source>
        <dbReference type="SAM" id="SignalP"/>
    </source>
</evidence>
<reference evidence="2" key="1">
    <citation type="journal article" date="2021" name="Nat. Commun.">
        <title>Genetic determinants of endophytism in the Arabidopsis root mycobiome.</title>
        <authorList>
            <person name="Mesny F."/>
            <person name="Miyauchi S."/>
            <person name="Thiergart T."/>
            <person name="Pickel B."/>
            <person name="Atanasova L."/>
            <person name="Karlsson M."/>
            <person name="Huettel B."/>
            <person name="Barry K.W."/>
            <person name="Haridas S."/>
            <person name="Chen C."/>
            <person name="Bauer D."/>
            <person name="Andreopoulos W."/>
            <person name="Pangilinan J."/>
            <person name="LaButti K."/>
            <person name="Riley R."/>
            <person name="Lipzen A."/>
            <person name="Clum A."/>
            <person name="Drula E."/>
            <person name="Henrissat B."/>
            <person name="Kohler A."/>
            <person name="Grigoriev I.V."/>
            <person name="Martin F.M."/>
            <person name="Hacquard S."/>
        </authorList>
    </citation>
    <scope>NUCLEOTIDE SEQUENCE</scope>
    <source>
        <strain evidence="2">MPI-CAGE-CH-0243</strain>
    </source>
</reference>
<proteinExistence type="predicted"/>
<gene>
    <name evidence="2" type="ORF">B0J11DRAFT_572621</name>
</gene>
<protein>
    <recommendedName>
        <fullName evidence="4">Ubiquitin 3 binding protein But2 C-terminal domain-containing protein</fullName>
    </recommendedName>
</protein>
<name>A0A9P9D7H8_9PLEO</name>
<organism evidence="2 3">
    <name type="scientific">Dendryphion nanum</name>
    <dbReference type="NCBI Taxonomy" id="256645"/>
    <lineage>
        <taxon>Eukaryota</taxon>
        <taxon>Fungi</taxon>
        <taxon>Dikarya</taxon>
        <taxon>Ascomycota</taxon>
        <taxon>Pezizomycotina</taxon>
        <taxon>Dothideomycetes</taxon>
        <taxon>Pleosporomycetidae</taxon>
        <taxon>Pleosporales</taxon>
        <taxon>Torulaceae</taxon>
        <taxon>Dendryphion</taxon>
    </lineage>
</organism>